<dbReference type="RefSeq" id="WP_253656208.1">
    <property type="nucleotide sequence ID" value="NZ_BAAAOE010000002.1"/>
</dbReference>
<sequence>MTTTKIAAFIRREPVAVALSTIIGALVVYGVTAGWLTADAAPIVLAVASLVLGVPVTAAVRSQVSPVAAVQTAVTDAARDALTRAVNNQAATPEVGDALNDVVRNVTAHFGRHRAES</sequence>
<keyword evidence="1" id="KW-0812">Transmembrane</keyword>
<keyword evidence="1" id="KW-0472">Membrane</keyword>
<proteinExistence type="predicted"/>
<dbReference type="Proteomes" id="UP001205740">
    <property type="component" value="Unassembled WGS sequence"/>
</dbReference>
<dbReference type="EMBL" id="JAMTCG010000007">
    <property type="protein sequence ID" value="MCP2162648.1"/>
    <property type="molecule type" value="Genomic_DNA"/>
</dbReference>
<comment type="caution">
    <text evidence="2">The sequence shown here is derived from an EMBL/GenBank/DDBJ whole genome shotgun (WGS) entry which is preliminary data.</text>
</comment>
<gene>
    <name evidence="2" type="ORF">LX12_003856</name>
</gene>
<evidence type="ECO:0000256" key="1">
    <source>
        <dbReference type="SAM" id="Phobius"/>
    </source>
</evidence>
<name>A0ABT1H7Q5_9NOCA</name>
<evidence type="ECO:0008006" key="4">
    <source>
        <dbReference type="Google" id="ProtNLM"/>
    </source>
</evidence>
<reference evidence="2 3" key="1">
    <citation type="submission" date="2022-06" db="EMBL/GenBank/DDBJ databases">
        <title>Genomic Encyclopedia of Archaeal and Bacterial Type Strains, Phase II (KMG-II): from individual species to whole genera.</title>
        <authorList>
            <person name="Goeker M."/>
        </authorList>
    </citation>
    <scope>NUCLEOTIDE SEQUENCE [LARGE SCALE GENOMIC DNA]</scope>
    <source>
        <strain evidence="2 3">DSM 45037</strain>
    </source>
</reference>
<evidence type="ECO:0000313" key="2">
    <source>
        <dbReference type="EMBL" id="MCP2162648.1"/>
    </source>
</evidence>
<feature type="transmembrane region" description="Helical" evidence="1">
    <location>
        <begin position="42"/>
        <end position="60"/>
    </location>
</feature>
<protein>
    <recommendedName>
        <fullName evidence="4">Holin</fullName>
    </recommendedName>
</protein>
<accession>A0ABT1H7Q5</accession>
<keyword evidence="1" id="KW-1133">Transmembrane helix</keyword>
<organism evidence="2 3">
    <name type="scientific">Williamsia serinedens</name>
    <dbReference type="NCBI Taxonomy" id="391736"/>
    <lineage>
        <taxon>Bacteria</taxon>
        <taxon>Bacillati</taxon>
        <taxon>Actinomycetota</taxon>
        <taxon>Actinomycetes</taxon>
        <taxon>Mycobacteriales</taxon>
        <taxon>Nocardiaceae</taxon>
        <taxon>Williamsia</taxon>
    </lineage>
</organism>
<evidence type="ECO:0000313" key="3">
    <source>
        <dbReference type="Proteomes" id="UP001205740"/>
    </source>
</evidence>
<feature type="transmembrane region" description="Helical" evidence="1">
    <location>
        <begin position="15"/>
        <end position="36"/>
    </location>
</feature>
<keyword evidence="3" id="KW-1185">Reference proteome</keyword>